<evidence type="ECO:0000313" key="2">
    <source>
        <dbReference type="Proteomes" id="UP001164929"/>
    </source>
</evidence>
<gene>
    <name evidence="1" type="ORF">NC653_017599</name>
</gene>
<sequence length="54" mass="6154">MDGGDNFSLLPHHSFLKQQRIFSSGEITTRTWLRAHQSHVETDKILYVTLIGGN</sequence>
<accession>A0AAD6QQP2</accession>
<evidence type="ECO:0000313" key="1">
    <source>
        <dbReference type="EMBL" id="KAJ6994853.1"/>
    </source>
</evidence>
<reference evidence="1" key="1">
    <citation type="journal article" date="2023" name="Mol. Ecol. Resour.">
        <title>Chromosome-level genome assembly of a triploid poplar Populus alba 'Berolinensis'.</title>
        <authorList>
            <person name="Chen S."/>
            <person name="Yu Y."/>
            <person name="Wang X."/>
            <person name="Wang S."/>
            <person name="Zhang T."/>
            <person name="Zhou Y."/>
            <person name="He R."/>
            <person name="Meng N."/>
            <person name="Wang Y."/>
            <person name="Liu W."/>
            <person name="Liu Z."/>
            <person name="Liu J."/>
            <person name="Guo Q."/>
            <person name="Huang H."/>
            <person name="Sederoff R.R."/>
            <person name="Wang G."/>
            <person name="Qu G."/>
            <person name="Chen S."/>
        </authorList>
    </citation>
    <scope>NUCLEOTIDE SEQUENCE</scope>
    <source>
        <strain evidence="1">SC-2020</strain>
    </source>
</reference>
<dbReference type="Proteomes" id="UP001164929">
    <property type="component" value="Chromosome 6"/>
</dbReference>
<proteinExistence type="predicted"/>
<comment type="caution">
    <text evidence="1">The sequence shown here is derived from an EMBL/GenBank/DDBJ whole genome shotgun (WGS) entry which is preliminary data.</text>
</comment>
<dbReference type="EMBL" id="JAQIZT010000006">
    <property type="protein sequence ID" value="KAJ6994853.1"/>
    <property type="molecule type" value="Genomic_DNA"/>
</dbReference>
<keyword evidence="2" id="KW-1185">Reference proteome</keyword>
<protein>
    <submittedName>
        <fullName evidence="1">Uncharacterized protein</fullName>
    </submittedName>
</protein>
<name>A0AAD6QQP2_9ROSI</name>
<dbReference type="AlphaFoldDB" id="A0AAD6QQP2"/>
<organism evidence="1 2">
    <name type="scientific">Populus alba x Populus x berolinensis</name>
    <dbReference type="NCBI Taxonomy" id="444605"/>
    <lineage>
        <taxon>Eukaryota</taxon>
        <taxon>Viridiplantae</taxon>
        <taxon>Streptophyta</taxon>
        <taxon>Embryophyta</taxon>
        <taxon>Tracheophyta</taxon>
        <taxon>Spermatophyta</taxon>
        <taxon>Magnoliopsida</taxon>
        <taxon>eudicotyledons</taxon>
        <taxon>Gunneridae</taxon>
        <taxon>Pentapetalae</taxon>
        <taxon>rosids</taxon>
        <taxon>fabids</taxon>
        <taxon>Malpighiales</taxon>
        <taxon>Salicaceae</taxon>
        <taxon>Saliceae</taxon>
        <taxon>Populus</taxon>
    </lineage>
</organism>